<keyword evidence="7 8" id="KW-0472">Membrane</keyword>
<dbReference type="STRING" id="525919.Apre_0320"/>
<name>C7RFW0_ANAPD</name>
<evidence type="ECO:0000256" key="8">
    <source>
        <dbReference type="SAM" id="Phobius"/>
    </source>
</evidence>
<gene>
    <name evidence="9" type="ordered locus">Apre_0320</name>
</gene>
<keyword evidence="6 8" id="KW-1133">Transmembrane helix</keyword>
<dbReference type="OrthoDB" id="3181706at2"/>
<dbReference type="KEGG" id="apr:Apre_0320"/>
<evidence type="ECO:0000313" key="9">
    <source>
        <dbReference type="EMBL" id="ACV28371.1"/>
    </source>
</evidence>
<dbReference type="Proteomes" id="UP000002294">
    <property type="component" value="Chromosome"/>
</dbReference>
<dbReference type="EMBL" id="CP001708">
    <property type="protein sequence ID" value="ACV28371.1"/>
    <property type="molecule type" value="Genomic_DNA"/>
</dbReference>
<dbReference type="AlphaFoldDB" id="C7RFW0"/>
<accession>C7RFW0</accession>
<dbReference type="InterPro" id="IPR011606">
    <property type="entry name" value="Brnchd-chn_aa_trnsp_permease"/>
</dbReference>
<dbReference type="eggNOG" id="COG1296">
    <property type="taxonomic scope" value="Bacteria"/>
</dbReference>
<evidence type="ECO:0000256" key="1">
    <source>
        <dbReference type="ARBA" id="ARBA00004651"/>
    </source>
</evidence>
<feature type="transmembrane region" description="Helical" evidence="8">
    <location>
        <begin position="126"/>
        <end position="146"/>
    </location>
</feature>
<dbReference type="GO" id="GO:1903785">
    <property type="term" value="P:L-valine transmembrane transport"/>
    <property type="evidence" value="ECO:0007669"/>
    <property type="project" value="TreeGrafter"/>
</dbReference>
<keyword evidence="5 8" id="KW-0812">Transmembrane</keyword>
<evidence type="ECO:0000256" key="6">
    <source>
        <dbReference type="ARBA" id="ARBA00022989"/>
    </source>
</evidence>
<evidence type="ECO:0000256" key="7">
    <source>
        <dbReference type="ARBA" id="ARBA00023136"/>
    </source>
</evidence>
<feature type="transmembrane region" description="Helical" evidence="8">
    <location>
        <begin position="66"/>
        <end position="88"/>
    </location>
</feature>
<sequence length="227" mass="25124">MREAFKKAFPYTIPVIVGYVFLGLTFGIMVSQAGFSAILAPIISLTVYAGSMQFVLLPLLKTDITVLAIIILTLSVNIRMMFYGLSLLEEFKNSRSKLLFILTLSDESFALDTSIKPPEGVNRGDFYLAIGIINYLVWALASYVGALLGNMISFNTTGLDFVLTALFLVLLVEQFNATRNHRPLMIGLAMSIIALLIFGKDKFMIPALLLIVMSLFAVRGKVEDYNE</sequence>
<comment type="subcellular location">
    <subcellularLocation>
        <location evidence="1">Cell membrane</location>
        <topology evidence="1">Multi-pass membrane protein</topology>
    </subcellularLocation>
</comment>
<evidence type="ECO:0000313" key="10">
    <source>
        <dbReference type="Proteomes" id="UP000002294"/>
    </source>
</evidence>
<evidence type="ECO:0000256" key="4">
    <source>
        <dbReference type="ARBA" id="ARBA00022475"/>
    </source>
</evidence>
<comment type="similarity">
    <text evidence="2">Belongs to the AzlC family.</text>
</comment>
<keyword evidence="4" id="KW-1003">Cell membrane</keyword>
<keyword evidence="10" id="KW-1185">Reference proteome</keyword>
<dbReference type="GO" id="GO:0005886">
    <property type="term" value="C:plasma membrane"/>
    <property type="evidence" value="ECO:0007669"/>
    <property type="project" value="UniProtKB-SubCell"/>
</dbReference>
<dbReference type="PANTHER" id="PTHR34979:SF1">
    <property type="entry name" value="INNER MEMBRANE PROTEIN YGAZ"/>
    <property type="match status" value="1"/>
</dbReference>
<evidence type="ECO:0000256" key="2">
    <source>
        <dbReference type="ARBA" id="ARBA00010735"/>
    </source>
</evidence>
<organism evidence="9 10">
    <name type="scientific">Anaerococcus prevotii (strain ATCC 9321 / DSM 20548 / JCM 6508 / NCTC 11806 / PC1)</name>
    <name type="common">Peptostreptococcus prevotii</name>
    <name type="synonym">Peptococcus prevotii</name>
    <dbReference type="NCBI Taxonomy" id="525919"/>
    <lineage>
        <taxon>Bacteria</taxon>
        <taxon>Bacillati</taxon>
        <taxon>Bacillota</taxon>
        <taxon>Tissierellia</taxon>
        <taxon>Tissierellales</taxon>
        <taxon>Peptoniphilaceae</taxon>
        <taxon>Anaerococcus</taxon>
    </lineage>
</organism>
<protein>
    <submittedName>
        <fullName evidence="9">AzlC family protein</fullName>
    </submittedName>
</protein>
<proteinExistence type="inferred from homology"/>
<dbReference type="RefSeq" id="WP_015777284.1">
    <property type="nucleotide sequence ID" value="NC_013171.1"/>
</dbReference>
<reference evidence="9 10" key="1">
    <citation type="journal article" date="2009" name="Stand. Genomic Sci.">
        <title>Complete genome sequence of Anaerococcus prevotii type strain (PC1).</title>
        <authorList>
            <person name="Labutti K."/>
            <person name="Pukall R."/>
            <person name="Steenblock K."/>
            <person name="Glavina Del Rio T."/>
            <person name="Tice H."/>
            <person name="Copeland A."/>
            <person name="Cheng J.F."/>
            <person name="Lucas S."/>
            <person name="Chen F."/>
            <person name="Nolan M."/>
            <person name="Bruce D."/>
            <person name="Goodwin L."/>
            <person name="Pitluck S."/>
            <person name="Ivanova N."/>
            <person name="Mavromatis K."/>
            <person name="Ovchinnikova G."/>
            <person name="Pati A."/>
            <person name="Chen A."/>
            <person name="Palaniappan K."/>
            <person name="Land M."/>
            <person name="Hauser L."/>
            <person name="Chang Y.J."/>
            <person name="Jeffries C.D."/>
            <person name="Chain P."/>
            <person name="Saunders E."/>
            <person name="Brettin T."/>
            <person name="Detter J.C."/>
            <person name="Han C."/>
            <person name="Goker M."/>
            <person name="Bristow J."/>
            <person name="Eisen J.A."/>
            <person name="Markowitz V."/>
            <person name="Hugenholtz P."/>
            <person name="Kyrpides N.C."/>
            <person name="Klenk H.P."/>
            <person name="Lapidus A."/>
        </authorList>
    </citation>
    <scope>NUCLEOTIDE SEQUENCE [LARGE SCALE GENOMIC DNA]</scope>
    <source>
        <strain evidence="10">ATCC 9321 / DSM 20548 / JCM 6508 / NCTC 11806 / PC1</strain>
    </source>
</reference>
<evidence type="ECO:0000256" key="3">
    <source>
        <dbReference type="ARBA" id="ARBA00022448"/>
    </source>
</evidence>
<keyword evidence="3" id="KW-0813">Transport</keyword>
<feature type="transmembrane region" description="Helical" evidence="8">
    <location>
        <begin position="152"/>
        <end position="171"/>
    </location>
</feature>
<feature type="transmembrane region" description="Helical" evidence="8">
    <location>
        <begin position="37"/>
        <end position="60"/>
    </location>
</feature>
<evidence type="ECO:0000256" key="5">
    <source>
        <dbReference type="ARBA" id="ARBA00022692"/>
    </source>
</evidence>
<dbReference type="PANTHER" id="PTHR34979">
    <property type="entry name" value="INNER MEMBRANE PROTEIN YGAZ"/>
    <property type="match status" value="1"/>
</dbReference>
<dbReference type="Pfam" id="PF03591">
    <property type="entry name" value="AzlC"/>
    <property type="match status" value="1"/>
</dbReference>
<dbReference type="HOGENOM" id="CLU_065777_4_0_9"/>
<feature type="transmembrane region" description="Helical" evidence="8">
    <location>
        <begin position="12"/>
        <end position="30"/>
    </location>
</feature>